<feature type="compositionally biased region" description="Basic residues" evidence="1">
    <location>
        <begin position="220"/>
        <end position="239"/>
    </location>
</feature>
<organism evidence="2">
    <name type="scientific">uncultured Thermoleophilia bacterium</name>
    <dbReference type="NCBI Taxonomy" id="1497501"/>
    <lineage>
        <taxon>Bacteria</taxon>
        <taxon>Bacillati</taxon>
        <taxon>Actinomycetota</taxon>
        <taxon>Thermoleophilia</taxon>
        <taxon>environmental samples</taxon>
    </lineage>
</organism>
<feature type="compositionally biased region" description="Basic residues" evidence="1">
    <location>
        <begin position="148"/>
        <end position="157"/>
    </location>
</feature>
<feature type="compositionally biased region" description="Basic and acidic residues" evidence="1">
    <location>
        <begin position="317"/>
        <end position="347"/>
    </location>
</feature>
<keyword evidence="2" id="KW-0560">Oxidoreductase</keyword>
<evidence type="ECO:0000313" key="2">
    <source>
        <dbReference type="EMBL" id="CAA9551675.1"/>
    </source>
</evidence>
<name>A0A6J4UIC8_9ACTN</name>
<dbReference type="GO" id="GO:0016937">
    <property type="term" value="F:short-chain fatty acyl-CoA dehydrogenase activity"/>
    <property type="evidence" value="ECO:0007669"/>
    <property type="project" value="UniProtKB-EC"/>
</dbReference>
<proteinExistence type="predicted"/>
<sequence length="388" mass="41851">VGAQPASARPLVGAARDPGALPRVRRARDPPDRRRGRRGRRRGAVGDLAQGRSPRPAGVHAAGGARRSGPDRLRDRVPRAGGAVPRLHRDRQPHHLGRLLRRAGAHARHARAAGALADAARGPAAAADGARGHGARRRLRRGLDHHARPPRGRRLRPQRPQELDLERRGGRVHPRLRDGRAGSGRAGRHGLRRRTGRSRLLLGLAHAQDGTARDPEHGARARGRPRPRRPTPGSRGKRLPRADGHLRPLAHHARRLGDRSCPGCARLQRRVRPYPGAVRPADRRAPGGGAPSGRRGHPHPGRPPDGPRRRAPAGPRRARDGGGRDGEALRVGDGHGGHLDGRPDPRRLGVLAGVPRREVDAGREARGDRGGDVRHPAARDRSQPLPVI</sequence>
<dbReference type="AlphaFoldDB" id="A0A6J4UIC8"/>
<accession>A0A6J4UIC8</accession>
<feature type="compositionally biased region" description="Basic and acidic residues" evidence="1">
    <location>
        <begin position="68"/>
        <end position="78"/>
    </location>
</feature>
<feature type="compositionally biased region" description="Basic and acidic residues" evidence="1">
    <location>
        <begin position="159"/>
        <end position="180"/>
    </location>
</feature>
<feature type="non-terminal residue" evidence="2">
    <location>
        <position position="1"/>
    </location>
</feature>
<feature type="region of interest" description="Disordered" evidence="1">
    <location>
        <begin position="1"/>
        <end position="94"/>
    </location>
</feature>
<feature type="region of interest" description="Disordered" evidence="1">
    <location>
        <begin position="111"/>
        <end position="388"/>
    </location>
</feature>
<evidence type="ECO:0000256" key="1">
    <source>
        <dbReference type="SAM" id="MobiDB-lite"/>
    </source>
</evidence>
<feature type="compositionally biased region" description="Low complexity" evidence="1">
    <location>
        <begin position="112"/>
        <end position="129"/>
    </location>
</feature>
<feature type="compositionally biased region" description="Basic residues" evidence="1">
    <location>
        <begin position="34"/>
        <end position="43"/>
    </location>
</feature>
<feature type="non-terminal residue" evidence="2">
    <location>
        <position position="388"/>
    </location>
</feature>
<feature type="compositionally biased region" description="Basic and acidic residues" evidence="1">
    <location>
        <begin position="355"/>
        <end position="382"/>
    </location>
</feature>
<protein>
    <submittedName>
        <fullName evidence="2">Acyl-CoA dehydrogenase, short-chain specific</fullName>
        <ecNumber evidence="2">1.3.8.1</ecNumber>
    </submittedName>
</protein>
<gene>
    <name evidence="2" type="ORF">AVDCRST_MAG79-2750</name>
</gene>
<feature type="compositionally biased region" description="Basic residues" evidence="1">
    <location>
        <begin position="186"/>
        <end position="197"/>
    </location>
</feature>
<reference evidence="2" key="1">
    <citation type="submission" date="2020-02" db="EMBL/GenBank/DDBJ databases">
        <authorList>
            <person name="Meier V. D."/>
        </authorList>
    </citation>
    <scope>NUCLEOTIDE SEQUENCE</scope>
    <source>
        <strain evidence="2">AVDCRST_MAG79</strain>
    </source>
</reference>
<dbReference type="EC" id="1.3.8.1" evidence="2"/>
<dbReference type="EMBL" id="CADCWC010000430">
    <property type="protein sequence ID" value="CAA9551675.1"/>
    <property type="molecule type" value="Genomic_DNA"/>
</dbReference>